<gene>
    <name evidence="4" type="ORF">A2633_04935</name>
</gene>
<keyword evidence="2" id="KW-0732">Signal</keyword>
<dbReference type="SUPFAM" id="SSF53955">
    <property type="entry name" value="Lysozyme-like"/>
    <property type="match status" value="1"/>
</dbReference>
<evidence type="ECO:0000313" key="4">
    <source>
        <dbReference type="EMBL" id="OGZ93794.1"/>
    </source>
</evidence>
<dbReference type="EMBL" id="MHQC01000050">
    <property type="protein sequence ID" value="OGZ93794.1"/>
    <property type="molecule type" value="Genomic_DNA"/>
</dbReference>
<protein>
    <recommendedName>
        <fullName evidence="3">Transglycosylase SLT domain-containing protein</fullName>
    </recommendedName>
</protein>
<reference evidence="4 5" key="1">
    <citation type="journal article" date="2016" name="Nat. Commun.">
        <title>Thousands of microbial genomes shed light on interconnected biogeochemical processes in an aquifer system.</title>
        <authorList>
            <person name="Anantharaman K."/>
            <person name="Brown C.T."/>
            <person name="Hug L.A."/>
            <person name="Sharon I."/>
            <person name="Castelle C.J."/>
            <person name="Probst A.J."/>
            <person name="Thomas B.C."/>
            <person name="Singh A."/>
            <person name="Wilkins M.J."/>
            <person name="Karaoz U."/>
            <person name="Brodie E.L."/>
            <person name="Williams K.H."/>
            <person name="Hubbard S.S."/>
            <person name="Banfield J.F."/>
        </authorList>
    </citation>
    <scope>NUCLEOTIDE SEQUENCE [LARGE SCALE GENOMIC DNA]</scope>
</reference>
<comment type="caution">
    <text evidence="4">The sequence shown here is derived from an EMBL/GenBank/DDBJ whole genome shotgun (WGS) entry which is preliminary data.</text>
</comment>
<dbReference type="AlphaFoldDB" id="A0A1G2K2Z7"/>
<dbReference type="InterPro" id="IPR023346">
    <property type="entry name" value="Lysozyme-like_dom_sf"/>
</dbReference>
<dbReference type="Proteomes" id="UP000177152">
    <property type="component" value="Unassembled WGS sequence"/>
</dbReference>
<evidence type="ECO:0000256" key="1">
    <source>
        <dbReference type="SAM" id="Coils"/>
    </source>
</evidence>
<organism evidence="4 5">
    <name type="scientific">Candidatus Sungbacteria bacterium RIFCSPHIGHO2_01_FULL_47_32</name>
    <dbReference type="NCBI Taxonomy" id="1802264"/>
    <lineage>
        <taxon>Bacteria</taxon>
        <taxon>Candidatus Sungiibacteriota</taxon>
    </lineage>
</organism>
<feature type="domain" description="Transglycosylase SLT" evidence="3">
    <location>
        <begin position="274"/>
        <end position="423"/>
    </location>
</feature>
<dbReference type="Pfam" id="PF13406">
    <property type="entry name" value="SLT_2"/>
    <property type="match status" value="1"/>
</dbReference>
<dbReference type="Gene3D" id="6.10.250.3150">
    <property type="match status" value="1"/>
</dbReference>
<evidence type="ECO:0000313" key="5">
    <source>
        <dbReference type="Proteomes" id="UP000177152"/>
    </source>
</evidence>
<name>A0A1G2K2Z7_9BACT</name>
<feature type="coiled-coil region" evidence="1">
    <location>
        <begin position="42"/>
        <end position="76"/>
    </location>
</feature>
<feature type="chain" id="PRO_5009583339" description="Transglycosylase SLT domain-containing protein" evidence="2">
    <location>
        <begin position="43"/>
        <end position="466"/>
    </location>
</feature>
<keyword evidence="1" id="KW-0175">Coiled coil</keyword>
<evidence type="ECO:0000256" key="2">
    <source>
        <dbReference type="SAM" id="SignalP"/>
    </source>
</evidence>
<dbReference type="InterPro" id="IPR031304">
    <property type="entry name" value="SLT_2"/>
</dbReference>
<accession>A0A1G2K2Z7</accession>
<sequence length="466" mass="51535">MQCFSEKKTFSIFGKPFFSRGAFWSAAVLFAIAATGAFFAHAETTEEKQQSIQAQIDALEKEAEGIDQNIQATRKDAENLKDGISILNGEIKKREIEILKLSLSVRQAELDIQERNKNITITEEKIGDQKKLLASSLMSLNDYESEGMFKMFVKNKTVSAFLLSIDSLYSLQKTVKGLIVDLRDRGEELKKQKDDLVDYQASQENLKGLQAVEKRFLAQKKKERDQILALTKGKEAVYQQILAKKKKSISELRTQLFYLTKTGVSAEDALKYANLAAERTGIRPAFLLAILEVETGKQFEDGVISVGTNLGTGNWKRDMYDCYVSLGRRSAAESQKRAFFAITAGLGFDPDRMPVSRRYGNGAGCGGAMGPAQFIPTTWLLYANEVASLTGHKPPNPWNIEDAFTASASFLADGGATSQTKTGEVRAARIYISGKATCSTTTPAGRLCNYYANRVYSLSLDIDKVI</sequence>
<feature type="signal peptide" evidence="2">
    <location>
        <begin position="1"/>
        <end position="42"/>
    </location>
</feature>
<proteinExistence type="predicted"/>
<evidence type="ECO:0000259" key="3">
    <source>
        <dbReference type="Pfam" id="PF13406"/>
    </source>
</evidence>